<name>A0ABW5TPR7_9SPHI</name>
<evidence type="ECO:0000313" key="4">
    <source>
        <dbReference type="Proteomes" id="UP001597546"/>
    </source>
</evidence>
<dbReference type="PROSITE" id="PS51257">
    <property type="entry name" value="PROKAR_LIPOPROTEIN"/>
    <property type="match status" value="1"/>
</dbReference>
<dbReference type="Gene3D" id="2.60.40.1120">
    <property type="entry name" value="Carboxypeptidase-like, regulatory domain"/>
    <property type="match status" value="1"/>
</dbReference>
<feature type="domain" description="DUF3823" evidence="2">
    <location>
        <begin position="121"/>
        <end position="226"/>
    </location>
</feature>
<comment type="caution">
    <text evidence="3">The sequence shown here is derived from an EMBL/GenBank/DDBJ whole genome shotgun (WGS) entry which is preliminary data.</text>
</comment>
<evidence type="ECO:0000259" key="1">
    <source>
        <dbReference type="Pfam" id="PF12866"/>
    </source>
</evidence>
<dbReference type="Pfam" id="PF12866">
    <property type="entry name" value="DUF3823"/>
    <property type="match status" value="1"/>
</dbReference>
<evidence type="ECO:0000259" key="2">
    <source>
        <dbReference type="Pfam" id="PF18003"/>
    </source>
</evidence>
<protein>
    <submittedName>
        <fullName evidence="3">DUF3823 domain-containing protein</fullName>
    </submittedName>
</protein>
<dbReference type="InterPro" id="IPR041186">
    <property type="entry name" value="DUF3823_C"/>
</dbReference>
<dbReference type="Gene3D" id="2.60.40.2060">
    <property type="match status" value="1"/>
</dbReference>
<dbReference type="RefSeq" id="WP_379041082.1">
    <property type="nucleotide sequence ID" value="NZ_JBHSKW010000007.1"/>
</dbReference>
<evidence type="ECO:0000313" key="3">
    <source>
        <dbReference type="EMBL" id="MFD2731257.1"/>
    </source>
</evidence>
<accession>A0ABW5TPR7</accession>
<sequence length="230" mass="25088">MKIKFIILIIATASTLLSSCEYDNFTPPESTLSGKVVYVGNAVNVRNNGPVLELWQDGFALRSPIVLSLSQDGTFAAKLFDGKYKLTRRGNAPWLQQATDTITVNVNGNTAIDVPVTPYFNLTNDTYTKSGNTISARFVVDKIVPTANLDRVIVILSRSILMDHIPQAAGRGQVIVNVNTSTIVFGSQNSVTTDVPDELKNLDFVFARIGIKSTVSGEYNYTPVQKIALK</sequence>
<dbReference type="Proteomes" id="UP001597546">
    <property type="component" value="Unassembled WGS sequence"/>
</dbReference>
<keyword evidence="4" id="KW-1185">Reference proteome</keyword>
<dbReference type="EMBL" id="JBHULV010000017">
    <property type="protein sequence ID" value="MFD2731257.1"/>
    <property type="molecule type" value="Genomic_DNA"/>
</dbReference>
<gene>
    <name evidence="3" type="ORF">ACFSSE_06030</name>
</gene>
<dbReference type="Pfam" id="PF18003">
    <property type="entry name" value="DUF3823_C"/>
    <property type="match status" value="1"/>
</dbReference>
<proteinExistence type="predicted"/>
<dbReference type="InterPro" id="IPR024278">
    <property type="entry name" value="DUF3823_N"/>
</dbReference>
<organism evidence="3 4">
    <name type="scientific">Pedobacter alpinus</name>
    <dbReference type="NCBI Taxonomy" id="1590643"/>
    <lineage>
        <taxon>Bacteria</taxon>
        <taxon>Pseudomonadati</taxon>
        <taxon>Bacteroidota</taxon>
        <taxon>Sphingobacteriia</taxon>
        <taxon>Sphingobacteriales</taxon>
        <taxon>Sphingobacteriaceae</taxon>
        <taxon>Pedobacter</taxon>
    </lineage>
</organism>
<reference evidence="4" key="1">
    <citation type="journal article" date="2019" name="Int. J. Syst. Evol. Microbiol.">
        <title>The Global Catalogue of Microorganisms (GCM) 10K type strain sequencing project: providing services to taxonomists for standard genome sequencing and annotation.</title>
        <authorList>
            <consortium name="The Broad Institute Genomics Platform"/>
            <consortium name="The Broad Institute Genome Sequencing Center for Infectious Disease"/>
            <person name="Wu L."/>
            <person name="Ma J."/>
        </authorList>
    </citation>
    <scope>NUCLEOTIDE SEQUENCE [LARGE SCALE GENOMIC DNA]</scope>
    <source>
        <strain evidence="4">KCTC 42456</strain>
    </source>
</reference>
<feature type="domain" description="DUF3823" evidence="1">
    <location>
        <begin position="30"/>
        <end position="117"/>
    </location>
</feature>